<proteinExistence type="predicted"/>
<gene>
    <name evidence="3" type="ORF">JOF47_003040</name>
</gene>
<evidence type="ECO:0000259" key="2">
    <source>
        <dbReference type="Pfam" id="PF00171"/>
    </source>
</evidence>
<feature type="domain" description="Aldehyde dehydrogenase" evidence="2">
    <location>
        <begin position="35"/>
        <end position="464"/>
    </location>
</feature>
<dbReference type="EMBL" id="JAGIOF010000001">
    <property type="protein sequence ID" value="MBP2387529.1"/>
    <property type="molecule type" value="Genomic_DNA"/>
</dbReference>
<dbReference type="Pfam" id="PF00171">
    <property type="entry name" value="Aldedh"/>
    <property type="match status" value="1"/>
</dbReference>
<keyword evidence="4" id="KW-1185">Reference proteome</keyword>
<dbReference type="EC" id="1.2.1.19" evidence="3"/>
<dbReference type="Gene3D" id="3.40.309.10">
    <property type="entry name" value="Aldehyde Dehydrogenase, Chain A, domain 2"/>
    <property type="match status" value="1"/>
</dbReference>
<dbReference type="InterPro" id="IPR016163">
    <property type="entry name" value="Ald_DH_C"/>
</dbReference>
<dbReference type="EC" id="1.2.1.3" evidence="3"/>
<dbReference type="InterPro" id="IPR015590">
    <property type="entry name" value="Aldehyde_DH_dom"/>
</dbReference>
<dbReference type="GO" id="GO:0019145">
    <property type="term" value="F:aminobutyraldehyde dehydrogenase (NAD+) activity"/>
    <property type="evidence" value="ECO:0007669"/>
    <property type="project" value="UniProtKB-EC"/>
</dbReference>
<evidence type="ECO:0000256" key="1">
    <source>
        <dbReference type="ARBA" id="ARBA00023002"/>
    </source>
</evidence>
<accession>A0ABS4XGC5</accession>
<dbReference type="Proteomes" id="UP001296993">
    <property type="component" value="Unassembled WGS sequence"/>
</dbReference>
<dbReference type="PANTHER" id="PTHR11699">
    <property type="entry name" value="ALDEHYDE DEHYDROGENASE-RELATED"/>
    <property type="match status" value="1"/>
</dbReference>
<name>A0ABS4XGC5_9MICC</name>
<dbReference type="Gene3D" id="3.40.605.10">
    <property type="entry name" value="Aldehyde Dehydrogenase, Chain A, domain 1"/>
    <property type="match status" value="1"/>
</dbReference>
<evidence type="ECO:0000313" key="3">
    <source>
        <dbReference type="EMBL" id="MBP2387529.1"/>
    </source>
</evidence>
<dbReference type="SUPFAM" id="SSF53720">
    <property type="entry name" value="ALDH-like"/>
    <property type="match status" value="1"/>
</dbReference>
<organism evidence="3 4">
    <name type="scientific">Paeniglutamicibacter kerguelensis</name>
    <dbReference type="NCBI Taxonomy" id="254788"/>
    <lineage>
        <taxon>Bacteria</taxon>
        <taxon>Bacillati</taxon>
        <taxon>Actinomycetota</taxon>
        <taxon>Actinomycetes</taxon>
        <taxon>Micrococcales</taxon>
        <taxon>Micrococcaceae</taxon>
        <taxon>Paeniglutamicibacter</taxon>
    </lineage>
</organism>
<sequence>MTQVEIEKVIVLRPSSCSVPIAELPPAGHYIDGSFVAGSSNTATEVTNPSTEQVLAKVPEGTSEDVDLAVEAAVRAQESWGNTTPKERSEVLILIANIIEANKEVLGVIESANTGKPTAVAEDDVASSIDAFRLMAGAASTLTALASEDHVAGHTSVLMREPVGVVGVITPWNYPLLLAAWKIAPSLAAGSTVVLKPSEQTPLSVLKLAELVSRHIPDGILNIVTGHGRVVGQRIAEHPDVALLAQTGGVRSGEGVAETAAHSSKRVQPELGGIAPVVVFPDADLKAAAEGVRAAGFRNSGQDRGAACRVLVHESVAEEFTKHLVDGVNSLVVGAPGGGEEVEIGPMISKEHYDQVLELLGEAIEAGIEVATGGAACEGPGYFIQPTVLSNVPAGAKVTSHEIFGPVVTVESFSNTDEAIARANETPYGFSASVWTKDSALSLNVPRKLSFGTVWVNSHLALASDRPCWRLQVLGIRQGSLALRDRGFLPHQARHDQPWRLVRDS</sequence>
<evidence type="ECO:0000313" key="4">
    <source>
        <dbReference type="Proteomes" id="UP001296993"/>
    </source>
</evidence>
<keyword evidence="1 3" id="KW-0560">Oxidoreductase</keyword>
<reference evidence="3 4" key="1">
    <citation type="submission" date="2021-03" db="EMBL/GenBank/DDBJ databases">
        <title>Sequencing the genomes of 1000 actinobacteria strains.</title>
        <authorList>
            <person name="Klenk H.-P."/>
        </authorList>
    </citation>
    <scope>NUCLEOTIDE SEQUENCE [LARGE SCALE GENOMIC DNA]</scope>
    <source>
        <strain evidence="3 4">DSM 15797</strain>
    </source>
</reference>
<dbReference type="InterPro" id="IPR016162">
    <property type="entry name" value="Ald_DH_N"/>
</dbReference>
<comment type="caution">
    <text evidence="3">The sequence shown here is derived from an EMBL/GenBank/DDBJ whole genome shotgun (WGS) entry which is preliminary data.</text>
</comment>
<dbReference type="InterPro" id="IPR016161">
    <property type="entry name" value="Ald_DH/histidinol_DH"/>
</dbReference>
<protein>
    <submittedName>
        <fullName evidence="3">Aldehyde dehydrogenase (NAD+)/aminobutyraldehyde dehydrogenase</fullName>
        <ecNumber evidence="3">1.2.1.19</ecNumber>
        <ecNumber evidence="3">1.2.1.3</ecNumber>
    </submittedName>
</protein>
<dbReference type="RefSeq" id="WP_245356383.1">
    <property type="nucleotide sequence ID" value="NZ_BAAAJY010000011.1"/>
</dbReference>